<dbReference type="PROSITE" id="PS50053">
    <property type="entry name" value="UBIQUITIN_2"/>
    <property type="match status" value="3"/>
</dbReference>
<dbReference type="SMART" id="SM00213">
    <property type="entry name" value="UBQ"/>
    <property type="match status" value="3"/>
</dbReference>
<evidence type="ECO:0000259" key="1">
    <source>
        <dbReference type="PROSITE" id="PS50053"/>
    </source>
</evidence>
<keyword evidence="3" id="KW-1185">Reference proteome</keyword>
<feature type="domain" description="Ubiquitin-like" evidence="1">
    <location>
        <begin position="81"/>
        <end position="153"/>
    </location>
</feature>
<dbReference type="Gene3D" id="3.10.20.90">
    <property type="entry name" value="Phosphatidylinositol 3-kinase Catalytic Subunit, Chain A, domain 1"/>
    <property type="match status" value="3"/>
</dbReference>
<dbReference type="InterPro" id="IPR000626">
    <property type="entry name" value="Ubiquitin-like_dom"/>
</dbReference>
<evidence type="ECO:0000313" key="2">
    <source>
        <dbReference type="EMBL" id="KAL3838732.1"/>
    </source>
</evidence>
<protein>
    <recommendedName>
        <fullName evidence="1">Ubiquitin-like domain-containing protein</fullName>
    </recommendedName>
</protein>
<name>A0ABD3TR21_9LAMI</name>
<dbReference type="AlphaFoldDB" id="A0ABD3TR21"/>
<proteinExistence type="predicted"/>
<dbReference type="Pfam" id="PF00240">
    <property type="entry name" value="ubiquitin"/>
    <property type="match status" value="3"/>
</dbReference>
<dbReference type="PANTHER" id="PTHR10621">
    <property type="entry name" value="UV EXCISION REPAIR PROTEIN RAD23"/>
    <property type="match status" value="1"/>
</dbReference>
<dbReference type="CDD" id="cd17039">
    <property type="entry name" value="Ubl_ubiquitin_like"/>
    <property type="match status" value="2"/>
</dbReference>
<dbReference type="Proteomes" id="UP001634393">
    <property type="component" value="Unassembled WGS sequence"/>
</dbReference>
<reference evidence="2 3" key="1">
    <citation type="submission" date="2024-12" db="EMBL/GenBank/DDBJ databases">
        <title>The unique morphological basis and parallel evolutionary history of personate flowers in Penstemon.</title>
        <authorList>
            <person name="Depatie T.H."/>
            <person name="Wessinger C.A."/>
        </authorList>
    </citation>
    <scope>NUCLEOTIDE SEQUENCE [LARGE SCALE GENOMIC DNA]</scope>
    <source>
        <strain evidence="2">WTNN_2</strain>
        <tissue evidence="2">Leaf</tissue>
    </source>
</reference>
<accession>A0ABD3TR21</accession>
<organism evidence="2 3">
    <name type="scientific">Penstemon smallii</name>
    <dbReference type="NCBI Taxonomy" id="265156"/>
    <lineage>
        <taxon>Eukaryota</taxon>
        <taxon>Viridiplantae</taxon>
        <taxon>Streptophyta</taxon>
        <taxon>Embryophyta</taxon>
        <taxon>Tracheophyta</taxon>
        <taxon>Spermatophyta</taxon>
        <taxon>Magnoliopsida</taxon>
        <taxon>eudicotyledons</taxon>
        <taxon>Gunneridae</taxon>
        <taxon>Pentapetalae</taxon>
        <taxon>asterids</taxon>
        <taxon>lamiids</taxon>
        <taxon>Lamiales</taxon>
        <taxon>Plantaginaceae</taxon>
        <taxon>Cheloneae</taxon>
        <taxon>Penstemon</taxon>
    </lineage>
</organism>
<dbReference type="SUPFAM" id="SSF54236">
    <property type="entry name" value="Ubiquitin-like"/>
    <property type="match status" value="3"/>
</dbReference>
<feature type="domain" description="Ubiquitin-like" evidence="1">
    <location>
        <begin position="1"/>
        <end position="71"/>
    </location>
</feature>
<evidence type="ECO:0000313" key="3">
    <source>
        <dbReference type="Proteomes" id="UP001634393"/>
    </source>
</evidence>
<dbReference type="InterPro" id="IPR029071">
    <property type="entry name" value="Ubiquitin-like_domsf"/>
</dbReference>
<comment type="caution">
    <text evidence="2">The sequence shown here is derived from an EMBL/GenBank/DDBJ whole genome shotgun (WGS) entry which is preliminary data.</text>
</comment>
<dbReference type="PANTHER" id="PTHR10621:SF38">
    <property type="entry name" value="UBIQUITIN DOMAIN-CONTAINING PROTEIN 7SL RNA1-RELATED"/>
    <property type="match status" value="1"/>
</dbReference>
<sequence length="250" mass="28602">MDLIFLPNRGNPFYLEVGYFDTILEIKEKIQKFHGIPTSKQTLSFNGKTLHDELNIHSSDILDRSRIHLLIATEFSSSSKIQLLLKMPTSKQGISIEMDINETIRRLKEKIYEIEGIPISRLVINSNGIELHDHKSIHEYDMSDNEEIIVAVRSSPVSSSSNGTRKLRIIVFTKCCSKKIPLEVNSLDNVGELRKKLEIMKEQLQFDLPQEGYFFIYKQNVMDDDRSFKWHHVGQGDTIEIFSGSVSGGS</sequence>
<dbReference type="EMBL" id="JBJXBP010000003">
    <property type="protein sequence ID" value="KAL3838732.1"/>
    <property type="molecule type" value="Genomic_DNA"/>
</dbReference>
<feature type="domain" description="Ubiquitin-like" evidence="1">
    <location>
        <begin position="167"/>
        <end position="248"/>
    </location>
</feature>
<gene>
    <name evidence="2" type="ORF">ACJIZ3_023323</name>
</gene>